<dbReference type="PANTHER" id="PTHR20932:SF31">
    <property type="entry name" value="RING-TYPE DOMAIN-CONTAINING PROTEIN"/>
    <property type="match status" value="1"/>
</dbReference>
<name>A0A8H4PVP6_9HYPO</name>
<dbReference type="EMBL" id="JAAVMX010000003">
    <property type="protein sequence ID" value="KAF4511312.1"/>
    <property type="molecule type" value="Genomic_DNA"/>
</dbReference>
<dbReference type="AlphaFoldDB" id="A0A8H4PVP6"/>
<accession>A0A8H4PVP6</accession>
<feature type="region of interest" description="Disordered" evidence="1">
    <location>
        <begin position="30"/>
        <end position="61"/>
    </location>
</feature>
<organism evidence="2 3">
    <name type="scientific">Ophiocordyceps sinensis</name>
    <dbReference type="NCBI Taxonomy" id="72228"/>
    <lineage>
        <taxon>Eukaryota</taxon>
        <taxon>Fungi</taxon>
        <taxon>Dikarya</taxon>
        <taxon>Ascomycota</taxon>
        <taxon>Pezizomycotina</taxon>
        <taxon>Sordariomycetes</taxon>
        <taxon>Hypocreomycetidae</taxon>
        <taxon>Hypocreales</taxon>
        <taxon>Ophiocordycipitaceae</taxon>
        <taxon>Ophiocordyceps</taxon>
    </lineage>
</organism>
<dbReference type="OrthoDB" id="2107166at2759"/>
<feature type="compositionally biased region" description="Basic and acidic residues" evidence="1">
    <location>
        <begin position="50"/>
        <end position="61"/>
    </location>
</feature>
<protein>
    <recommendedName>
        <fullName evidence="4">LysM domain-containing protein</fullName>
    </recommendedName>
</protein>
<dbReference type="Proteomes" id="UP000557566">
    <property type="component" value="Unassembled WGS sequence"/>
</dbReference>
<evidence type="ECO:0008006" key="4">
    <source>
        <dbReference type="Google" id="ProtNLM"/>
    </source>
</evidence>
<sequence>MDFCWWTAAAESSAQSAYRITGASQTIAPYTSVPSTAPPPYTPFAGDEAPDNKSASEADPEKNLADDTLHFLNHEHDSIASLSLRYGIAASVLRRSNNITSDHLLLGRRTILIPGVGVSLSPRPIESEEEELRRSKIRRFMTLSKVPEYDIALMYLEQSEYDLGAAIKSHLDDDAWEEQCQTAARKGRQGRRRDQRRGLLWRGL</sequence>
<proteinExistence type="predicted"/>
<dbReference type="InterPro" id="IPR045030">
    <property type="entry name" value="LYSM1-4"/>
</dbReference>
<gene>
    <name evidence="2" type="ORF">G6O67_003120</name>
</gene>
<dbReference type="PANTHER" id="PTHR20932">
    <property type="entry name" value="LYSM AND PUTATIVE PEPTIDOGLYCAN-BINDING DOMAIN-CONTAINING PROTEIN"/>
    <property type="match status" value="1"/>
</dbReference>
<reference evidence="2 3" key="1">
    <citation type="journal article" date="2020" name="Genome Biol. Evol.">
        <title>A new high-quality draft genome assembly of the Chinese cordyceps Ophiocordyceps sinensis.</title>
        <authorList>
            <person name="Shu R."/>
            <person name="Zhang J."/>
            <person name="Meng Q."/>
            <person name="Zhang H."/>
            <person name="Zhou G."/>
            <person name="Li M."/>
            <person name="Wu P."/>
            <person name="Zhao Y."/>
            <person name="Chen C."/>
            <person name="Qin Q."/>
        </authorList>
    </citation>
    <scope>NUCLEOTIDE SEQUENCE [LARGE SCALE GENOMIC DNA]</scope>
    <source>
        <strain evidence="2 3">IOZ07</strain>
    </source>
</reference>
<evidence type="ECO:0000256" key="1">
    <source>
        <dbReference type="SAM" id="MobiDB-lite"/>
    </source>
</evidence>
<comment type="caution">
    <text evidence="2">The sequence shown here is derived from an EMBL/GenBank/DDBJ whole genome shotgun (WGS) entry which is preliminary data.</text>
</comment>
<keyword evidence="3" id="KW-1185">Reference proteome</keyword>
<evidence type="ECO:0000313" key="3">
    <source>
        <dbReference type="Proteomes" id="UP000557566"/>
    </source>
</evidence>
<evidence type="ECO:0000313" key="2">
    <source>
        <dbReference type="EMBL" id="KAF4511312.1"/>
    </source>
</evidence>